<dbReference type="EMBL" id="WBKO01000001">
    <property type="protein sequence ID" value="MDV2481720.1"/>
    <property type="molecule type" value="Genomic_DNA"/>
</dbReference>
<dbReference type="InterPro" id="IPR019945">
    <property type="entry name" value="F420_G6P_DH-rel"/>
</dbReference>
<dbReference type="PANTHER" id="PTHR43244">
    <property type="match status" value="1"/>
</dbReference>
<dbReference type="Gene3D" id="3.20.20.30">
    <property type="entry name" value="Luciferase-like domain"/>
    <property type="match status" value="1"/>
</dbReference>
<dbReference type="Pfam" id="PF00296">
    <property type="entry name" value="Bac_luciferase"/>
    <property type="match status" value="1"/>
</dbReference>
<dbReference type="NCBIfam" id="TIGR03557">
    <property type="entry name" value="F420_G6P_family"/>
    <property type="match status" value="1"/>
</dbReference>
<keyword evidence="4" id="KW-1185">Reference proteome</keyword>
<dbReference type="InterPro" id="IPR036661">
    <property type="entry name" value="Luciferase-like_sf"/>
</dbReference>
<dbReference type="RefSeq" id="WP_317064742.1">
    <property type="nucleotide sequence ID" value="NZ_WBKO01000001.1"/>
</dbReference>
<sequence length="320" mass="35310">MVEIGYKLACEEHEPLDLVCNSRQAEDAGFMFAMISDHYHPWTTRQGQSPFVWGVIGGISQVTAALPLVTGVTCPTIRIHPGIIAQAAATAAMMMPGRFALGLGSGENLNEHVFGDRWPPAPIRIEMLEEAVEVIRTLWKGGMQDYYGSFYTLENAQVFSLPEKLPPIYIASEGPISASMAARVGDGFINAGTNDEESLIIFRDSGGGDKPAYVEASVCWAETEEEGQRTAYEQWPIPANTGELNRLLPTPVHYEQVAKMATPEDVAEHVVCGPDPEPYIKKIEESVRKGFDHVCIHQIGQQQREFMEFAAKEILPQFRG</sequence>
<accession>A0ABU3X100</accession>
<dbReference type="InterPro" id="IPR011251">
    <property type="entry name" value="Luciferase-like_dom"/>
</dbReference>
<evidence type="ECO:0000259" key="2">
    <source>
        <dbReference type="Pfam" id="PF00296"/>
    </source>
</evidence>
<dbReference type="EC" id="1.-.-.-" evidence="3"/>
<reference evidence="3 4" key="1">
    <citation type="submission" date="2019-10" db="EMBL/GenBank/DDBJ databases">
        <title>Isolation and characterization of Methanoculleus sp. Wushi-C6 from a hot spring well.</title>
        <authorList>
            <person name="Chen S.-C."/>
            <person name="Lan Z.-H."/>
            <person name="You Y.-T."/>
            <person name="Lai M.-C."/>
        </authorList>
    </citation>
    <scope>NUCLEOTIDE SEQUENCE [LARGE SCALE GENOMIC DNA]</scope>
    <source>
        <strain evidence="3 4">Wushi-C6</strain>
    </source>
</reference>
<proteinExistence type="predicted"/>
<dbReference type="CDD" id="cd01097">
    <property type="entry name" value="Tetrahydromethanopterin_reductase"/>
    <property type="match status" value="1"/>
</dbReference>
<keyword evidence="1 3" id="KW-0560">Oxidoreductase</keyword>
<feature type="domain" description="Luciferase-like" evidence="2">
    <location>
        <begin position="22"/>
        <end position="293"/>
    </location>
</feature>
<comment type="caution">
    <text evidence="3">The sequence shown here is derived from an EMBL/GenBank/DDBJ whole genome shotgun (WGS) entry which is preliminary data.</text>
</comment>
<organism evidence="3 4">
    <name type="scientific">Methanoculleus caldifontis</name>
    <dbReference type="NCBI Taxonomy" id="2651577"/>
    <lineage>
        <taxon>Archaea</taxon>
        <taxon>Methanobacteriati</taxon>
        <taxon>Methanobacteriota</taxon>
        <taxon>Stenosarchaea group</taxon>
        <taxon>Methanomicrobia</taxon>
        <taxon>Methanomicrobiales</taxon>
        <taxon>Methanomicrobiaceae</taxon>
        <taxon>Methanoculleus</taxon>
    </lineage>
</organism>
<dbReference type="SUPFAM" id="SSF51679">
    <property type="entry name" value="Bacterial luciferase-like"/>
    <property type="match status" value="1"/>
</dbReference>
<evidence type="ECO:0000256" key="1">
    <source>
        <dbReference type="ARBA" id="ARBA00023002"/>
    </source>
</evidence>
<dbReference type="PANTHER" id="PTHR43244:SF1">
    <property type="entry name" value="5,10-METHYLENETETRAHYDROMETHANOPTERIN REDUCTASE"/>
    <property type="match status" value="1"/>
</dbReference>
<protein>
    <submittedName>
        <fullName evidence="3">TIGR03557 family F420-dependent LLM class oxidoreductase</fullName>
        <ecNumber evidence="3">1.-.-.-</ecNumber>
    </submittedName>
</protein>
<evidence type="ECO:0000313" key="4">
    <source>
        <dbReference type="Proteomes" id="UP001281203"/>
    </source>
</evidence>
<dbReference type="Proteomes" id="UP001281203">
    <property type="component" value="Unassembled WGS sequence"/>
</dbReference>
<gene>
    <name evidence="3" type="ORF">F8E02_06810</name>
</gene>
<evidence type="ECO:0000313" key="3">
    <source>
        <dbReference type="EMBL" id="MDV2481720.1"/>
    </source>
</evidence>
<name>A0ABU3X100_9EURY</name>
<dbReference type="InterPro" id="IPR050564">
    <property type="entry name" value="F420-G6PD/mer"/>
</dbReference>
<dbReference type="GO" id="GO:0016491">
    <property type="term" value="F:oxidoreductase activity"/>
    <property type="evidence" value="ECO:0007669"/>
    <property type="project" value="UniProtKB-KW"/>
</dbReference>